<dbReference type="Proteomes" id="UP000078596">
    <property type="component" value="Chromosome"/>
</dbReference>
<dbReference type="AlphaFoldDB" id="A0A191ZE39"/>
<feature type="region of interest" description="Disordered" evidence="1">
    <location>
        <begin position="71"/>
        <end position="92"/>
    </location>
</feature>
<organism evidence="2 3">
    <name type="scientific">Halothiobacillus diazotrophicus</name>
    <dbReference type="NCBI Taxonomy" id="1860122"/>
    <lineage>
        <taxon>Bacteria</taxon>
        <taxon>Pseudomonadati</taxon>
        <taxon>Pseudomonadota</taxon>
        <taxon>Gammaproteobacteria</taxon>
        <taxon>Chromatiales</taxon>
        <taxon>Halothiobacillaceae</taxon>
        <taxon>Halothiobacillus</taxon>
    </lineage>
</organism>
<evidence type="ECO:0000313" key="2">
    <source>
        <dbReference type="EMBL" id="ANJ66132.1"/>
    </source>
</evidence>
<feature type="compositionally biased region" description="Pro residues" evidence="1">
    <location>
        <begin position="74"/>
        <end position="84"/>
    </location>
</feature>
<keyword evidence="3" id="KW-1185">Reference proteome</keyword>
<dbReference type="RefSeq" id="WP_066097831.1">
    <property type="nucleotide sequence ID" value="NZ_CP016027.1"/>
</dbReference>
<evidence type="ECO:0000313" key="3">
    <source>
        <dbReference type="Proteomes" id="UP000078596"/>
    </source>
</evidence>
<dbReference type="OrthoDB" id="5801835at2"/>
<gene>
    <name evidence="2" type="ORF">A9404_00950</name>
</gene>
<reference evidence="2 3" key="1">
    <citation type="submission" date="2016-06" db="EMBL/GenBank/DDBJ databases">
        <title>Insight into the functional genes involving in sulfur oxidation in Pearl River water.</title>
        <authorList>
            <person name="Luo J."/>
            <person name="Tan X."/>
            <person name="Lin W."/>
        </authorList>
    </citation>
    <scope>NUCLEOTIDE SEQUENCE [LARGE SCALE GENOMIC DNA]</scope>
    <source>
        <strain evidence="2 3">LS2</strain>
    </source>
</reference>
<evidence type="ECO:0000256" key="1">
    <source>
        <dbReference type="SAM" id="MobiDB-lite"/>
    </source>
</evidence>
<proteinExistence type="predicted"/>
<name>A0A191ZE39_9GAMM</name>
<protein>
    <submittedName>
        <fullName evidence="2">Uncharacterized protein</fullName>
    </submittedName>
</protein>
<dbReference type="EMBL" id="CP016027">
    <property type="protein sequence ID" value="ANJ66132.1"/>
    <property type="molecule type" value="Genomic_DNA"/>
</dbReference>
<sequence length="107" mass="11769">MTTYADEVIETWAEIYQACRLQQTGLSFEDFLAAPADHLNRLGMSDAEEIMKSGFLPLLPEQARVRMALAEEPATPPRTTPPQPATARTGKTLVPWQAGIVDPLCLT</sequence>
<dbReference type="KEGG" id="haz:A9404_00950"/>
<accession>A0A191ZE39</accession>